<dbReference type="GO" id="GO:0016757">
    <property type="term" value="F:glycosyltransferase activity"/>
    <property type="evidence" value="ECO:0007669"/>
    <property type="project" value="UniProtKB-KW"/>
</dbReference>
<evidence type="ECO:0000313" key="8">
    <source>
        <dbReference type="Proteomes" id="UP000019335"/>
    </source>
</evidence>
<evidence type="ECO:0000256" key="6">
    <source>
        <dbReference type="SAM" id="MobiDB-lite"/>
    </source>
</evidence>
<gene>
    <name evidence="7" type="ORF">Naga_100001g32</name>
</gene>
<feature type="region of interest" description="Disordered" evidence="6">
    <location>
        <begin position="411"/>
        <end position="452"/>
    </location>
</feature>
<dbReference type="InterPro" id="IPR003406">
    <property type="entry name" value="Glyco_trans_14"/>
</dbReference>
<name>W7TI91_9STRA</name>
<feature type="compositionally biased region" description="Basic and acidic residues" evidence="6">
    <location>
        <begin position="299"/>
        <end position="311"/>
    </location>
</feature>
<comment type="subcellular location">
    <subcellularLocation>
        <location evidence="1">Membrane</location>
        <topology evidence="1">Single-pass type II membrane protein</topology>
    </subcellularLocation>
</comment>
<protein>
    <submittedName>
        <fullName evidence="7">N-acetylglucosaminyltransferase</fullName>
    </submittedName>
</protein>
<evidence type="ECO:0000256" key="4">
    <source>
        <dbReference type="ARBA" id="ARBA00023136"/>
    </source>
</evidence>
<keyword evidence="4" id="KW-0472">Membrane</keyword>
<dbReference type="AlphaFoldDB" id="W7TI91"/>
<proteinExistence type="predicted"/>
<evidence type="ECO:0000256" key="5">
    <source>
        <dbReference type="ARBA" id="ARBA00023180"/>
    </source>
</evidence>
<accession>W7TI91</accession>
<dbReference type="Pfam" id="PF02485">
    <property type="entry name" value="Branch"/>
    <property type="match status" value="1"/>
</dbReference>
<keyword evidence="8" id="KW-1185">Reference proteome</keyword>
<sequence>MASFRDQLAGFKGLRASLEKKEQKDAAMERKNEAARLASLRLGQRLVKAGRFIRNSILLKRSEASGGCIKKRRMGLLILIIDSLPFEPLWREWMQRQNGATEVKVWIHAKHPDKVTSPWVLEKLIPRSFCPAWGSVDITRAELELLRVAVEDASDIQLFLFASESCIPIQPLDTAVKSLFPVETSGTSSRPQSWLHFTDKPNNGYSNQQQFEPLVKAGLPSTCIWKADQWVALTRPHAEAVLALPKAFGEDLWPMFRAASASDEMYFPTCLALLGEIGPSGPKVVTEDAASSCLGSVDGSKKEGGLEKESTLTKSTTGTGLGIEESMPPRAGEGVVNAGGKEQQQPVLRRRLTYCCWGDSPKSPETYEGLPSHVLERGIREGSLLGRKFKAGTVKLEEWLAHMRAMEGKGDEGFHVQGVGKDSGNAGQDAVGRQAKKRRREEGGPTGPQGDA</sequence>
<comment type="caution">
    <text evidence="7">The sequence shown here is derived from an EMBL/GenBank/DDBJ whole genome shotgun (WGS) entry which is preliminary data.</text>
</comment>
<dbReference type="InterPro" id="IPR044174">
    <property type="entry name" value="BC10-like"/>
</dbReference>
<dbReference type="PANTHER" id="PTHR31042">
    <property type="entry name" value="CORE-2/I-BRANCHING BETA-1,6-N-ACETYLGLUCOSAMINYLTRANSFERASE FAMILY PROTEIN-RELATED"/>
    <property type="match status" value="1"/>
</dbReference>
<dbReference type="Proteomes" id="UP000019335">
    <property type="component" value="Chromosome 8"/>
</dbReference>
<evidence type="ECO:0000256" key="2">
    <source>
        <dbReference type="ARBA" id="ARBA00022676"/>
    </source>
</evidence>
<dbReference type="OrthoDB" id="191334at2759"/>
<keyword evidence="2 7" id="KW-0328">Glycosyltransferase</keyword>
<organism evidence="7 8">
    <name type="scientific">Nannochloropsis gaditana</name>
    <dbReference type="NCBI Taxonomy" id="72520"/>
    <lineage>
        <taxon>Eukaryota</taxon>
        <taxon>Sar</taxon>
        <taxon>Stramenopiles</taxon>
        <taxon>Ochrophyta</taxon>
        <taxon>Eustigmatophyceae</taxon>
        <taxon>Eustigmatales</taxon>
        <taxon>Monodopsidaceae</taxon>
        <taxon>Nannochloropsis</taxon>
    </lineage>
</organism>
<feature type="region of interest" description="Disordered" evidence="6">
    <location>
        <begin position="297"/>
        <end position="331"/>
    </location>
</feature>
<dbReference type="GO" id="GO:0016020">
    <property type="term" value="C:membrane"/>
    <property type="evidence" value="ECO:0007669"/>
    <property type="project" value="UniProtKB-SubCell"/>
</dbReference>
<evidence type="ECO:0000256" key="3">
    <source>
        <dbReference type="ARBA" id="ARBA00022679"/>
    </source>
</evidence>
<keyword evidence="3 7" id="KW-0808">Transferase</keyword>
<reference evidence="7 8" key="1">
    <citation type="journal article" date="2014" name="Mol. Plant">
        <title>Chromosome Scale Genome Assembly and Transcriptome Profiling of Nannochloropsis gaditana in Nitrogen Depletion.</title>
        <authorList>
            <person name="Corteggiani Carpinelli E."/>
            <person name="Telatin A."/>
            <person name="Vitulo N."/>
            <person name="Forcato C."/>
            <person name="D'Angelo M."/>
            <person name="Schiavon R."/>
            <person name="Vezzi A."/>
            <person name="Giacometti G.M."/>
            <person name="Morosinotto T."/>
            <person name="Valle G."/>
        </authorList>
    </citation>
    <scope>NUCLEOTIDE SEQUENCE [LARGE SCALE GENOMIC DNA]</scope>
    <source>
        <strain evidence="7 8">B-31</strain>
    </source>
</reference>
<keyword evidence="5" id="KW-0325">Glycoprotein</keyword>
<dbReference type="EMBL" id="AZIL01000609">
    <property type="protein sequence ID" value="EWM26725.1"/>
    <property type="molecule type" value="Genomic_DNA"/>
</dbReference>
<evidence type="ECO:0000313" key="7">
    <source>
        <dbReference type="EMBL" id="EWM26725.1"/>
    </source>
</evidence>
<dbReference type="PANTHER" id="PTHR31042:SF150">
    <property type="entry name" value="OS06G0661900 PROTEIN"/>
    <property type="match status" value="1"/>
</dbReference>
<evidence type="ECO:0000256" key="1">
    <source>
        <dbReference type="ARBA" id="ARBA00004606"/>
    </source>
</evidence>